<name>A0A9W4DLL3_9ACTN</name>
<dbReference type="PANTHER" id="PTHR32097:SF18">
    <property type="entry name" value="RING-TYPE DOMAIN-CONTAINING PROTEIN"/>
    <property type="match status" value="1"/>
</dbReference>
<organism evidence="1 2">
    <name type="scientific">Actinacidiphila cocklensis</name>
    <dbReference type="NCBI Taxonomy" id="887465"/>
    <lineage>
        <taxon>Bacteria</taxon>
        <taxon>Bacillati</taxon>
        <taxon>Actinomycetota</taxon>
        <taxon>Actinomycetes</taxon>
        <taxon>Kitasatosporales</taxon>
        <taxon>Streptomycetaceae</taxon>
        <taxon>Actinacidiphila</taxon>
    </lineage>
</organism>
<evidence type="ECO:0000313" key="1">
    <source>
        <dbReference type="EMBL" id="CAG6391893.1"/>
    </source>
</evidence>
<dbReference type="AlphaFoldDB" id="A0A9W4DLL3"/>
<comment type="caution">
    <text evidence="1">The sequence shown here is derived from an EMBL/GenBank/DDBJ whole genome shotgun (WGS) entry which is preliminary data.</text>
</comment>
<dbReference type="CDD" id="cd06974">
    <property type="entry name" value="TerD_like"/>
    <property type="match status" value="1"/>
</dbReference>
<dbReference type="InterPro" id="IPR003325">
    <property type="entry name" value="TerD"/>
</dbReference>
<dbReference type="Gene3D" id="2.60.60.30">
    <property type="entry name" value="sav2460 like domains"/>
    <property type="match status" value="1"/>
</dbReference>
<keyword evidence="2" id="KW-1185">Reference proteome</keyword>
<dbReference type="PANTHER" id="PTHR32097">
    <property type="entry name" value="CAMP-BINDING PROTEIN 1-RELATED"/>
    <property type="match status" value="1"/>
</dbReference>
<reference evidence="1" key="1">
    <citation type="submission" date="2021-05" db="EMBL/GenBank/DDBJ databases">
        <authorList>
            <person name="Arsene-Ploetze F."/>
        </authorList>
    </citation>
    <scope>NUCLEOTIDE SEQUENCE</scope>
    <source>
        <strain evidence="1">DSM 42138</strain>
    </source>
</reference>
<protein>
    <recommendedName>
        <fullName evidence="3">TerD domain-containing protein</fullName>
    </recommendedName>
</protein>
<accession>A0A9W4DLL3</accession>
<proteinExistence type="predicted"/>
<dbReference type="EMBL" id="CAJSLV010000042">
    <property type="protein sequence ID" value="CAG6391893.1"/>
    <property type="molecule type" value="Genomic_DNA"/>
</dbReference>
<evidence type="ECO:0008006" key="3">
    <source>
        <dbReference type="Google" id="ProtNLM"/>
    </source>
</evidence>
<dbReference type="InterPro" id="IPR051324">
    <property type="entry name" value="Stress/Tellurium_Resist"/>
</dbReference>
<dbReference type="Proteomes" id="UP001152519">
    <property type="component" value="Unassembled WGS sequence"/>
</dbReference>
<evidence type="ECO:0000313" key="2">
    <source>
        <dbReference type="Proteomes" id="UP001152519"/>
    </source>
</evidence>
<sequence>MVVRHTLRIPASGGSTPIGNAWPLVRQLDAALLSAGFTLSAEARRYLAGLPDPLATCAGVRTIDAVRELAGAHVRHNAYFVDFPANVPDTLEFWWSCVAGALADEATRAATREQLSAGVVDLLPLPAYGRYQHTYAEMLAAHGQLVAAAGDRVTVLHLGGPLEEEVRALYLALAGSSTPLGDEGLRVGRPVRRALLAGRDAVVAAASQAVAGASGRVLLAVREHFLGRGRPSSDTRVFVNRRGAGWATGDNRRPLPVPELERVTDALDAEIVRRLPRPEQLLIDPDMLDVALPLSGRATTSGFGVLPRGSQSPVDGDLLRFFVYWKQAQERTDFDLSAQLLDADYRTVAWLSYTQLTQYEGEHSGDITEAPDGASEFINLRLAAVRAAFIVPQVHIYSGEGFDEVEESFFGFMLRDREQQGQPFEARTVRMKSELRGPGRASLPLAFVRGRDGEWRAKWLHLYLRGMPAGNRVEEHKITAAELLRSVVEREYLTVRRLTDLMAAQPGTVSTRWDGTTLPAGPVTYIGMERPEGLHPDSVVITPQNLRALIPE</sequence>
<gene>
    <name evidence="1" type="ORF">SCOCK_140091</name>
</gene>
<dbReference type="RefSeq" id="WP_422665152.1">
    <property type="nucleotide sequence ID" value="NZ_CAJSLV010000042.1"/>
</dbReference>